<proteinExistence type="predicted"/>
<dbReference type="RefSeq" id="WP_176111014.1">
    <property type="nucleotide sequence ID" value="NZ_JAALDK010000002.1"/>
</dbReference>
<evidence type="ECO:0000256" key="1">
    <source>
        <dbReference type="ARBA" id="ARBA00023125"/>
    </source>
</evidence>
<dbReference type="EMBL" id="JAALDK010000002">
    <property type="protein sequence ID" value="NUY04468.1"/>
    <property type="molecule type" value="Genomic_DNA"/>
</dbReference>
<evidence type="ECO:0000313" key="4">
    <source>
        <dbReference type="Proteomes" id="UP000594380"/>
    </source>
</evidence>
<name>A0A7Y6K7C9_9BURK</name>
<dbReference type="PANTHER" id="PTHR46797">
    <property type="entry name" value="HTH-TYPE TRANSCRIPTIONAL REGULATOR"/>
    <property type="match status" value="1"/>
</dbReference>
<dbReference type="SMART" id="SM00530">
    <property type="entry name" value="HTH_XRE"/>
    <property type="match status" value="1"/>
</dbReference>
<dbReference type="SUPFAM" id="SSF47413">
    <property type="entry name" value="lambda repressor-like DNA-binding domains"/>
    <property type="match status" value="1"/>
</dbReference>
<dbReference type="GO" id="GO:0003677">
    <property type="term" value="F:DNA binding"/>
    <property type="evidence" value="ECO:0007669"/>
    <property type="project" value="UniProtKB-KW"/>
</dbReference>
<dbReference type="InterPro" id="IPR050807">
    <property type="entry name" value="TransReg_Diox_bact_type"/>
</dbReference>
<gene>
    <name evidence="3" type="ORF">G5S42_33305</name>
</gene>
<dbReference type="InterPro" id="IPR001387">
    <property type="entry name" value="Cro/C1-type_HTH"/>
</dbReference>
<dbReference type="PANTHER" id="PTHR46797:SF1">
    <property type="entry name" value="METHYLPHOSPHONATE SYNTHASE"/>
    <property type="match status" value="1"/>
</dbReference>
<dbReference type="Pfam" id="PF01381">
    <property type="entry name" value="HTH_3"/>
    <property type="match status" value="1"/>
</dbReference>
<dbReference type="GO" id="GO:0005829">
    <property type="term" value="C:cytosol"/>
    <property type="evidence" value="ECO:0007669"/>
    <property type="project" value="TreeGrafter"/>
</dbReference>
<dbReference type="Proteomes" id="UP000594380">
    <property type="component" value="Unassembled WGS sequence"/>
</dbReference>
<organism evidence="3 4">
    <name type="scientific">Paraburkholderia youngii</name>
    <dbReference type="NCBI Taxonomy" id="2782701"/>
    <lineage>
        <taxon>Bacteria</taxon>
        <taxon>Pseudomonadati</taxon>
        <taxon>Pseudomonadota</taxon>
        <taxon>Betaproteobacteria</taxon>
        <taxon>Burkholderiales</taxon>
        <taxon>Burkholderiaceae</taxon>
        <taxon>Paraburkholderia</taxon>
    </lineage>
</organism>
<dbReference type="PROSITE" id="PS50943">
    <property type="entry name" value="HTH_CROC1"/>
    <property type="match status" value="1"/>
</dbReference>
<keyword evidence="1" id="KW-0238">DNA-binding</keyword>
<protein>
    <submittedName>
        <fullName evidence="3">Helix-turn-helix transcriptional regulator</fullName>
    </submittedName>
</protein>
<reference evidence="3 4" key="1">
    <citation type="submission" date="2020-02" db="EMBL/GenBank/DDBJ databases">
        <title>Paraburkholderia simonii sp. nov. and Paraburkholderia youngii sp. nov. Brazilian and Mexican Mimosa-associated rhizobia.</title>
        <authorList>
            <person name="Mavima L."/>
            <person name="Beukes C.W."/>
            <person name="Chan W.Y."/>
            <person name="Palmer M."/>
            <person name="De Meyer S.E."/>
            <person name="James E.K."/>
            <person name="Venter S.N."/>
            <person name="Steenkamp E.T."/>
        </authorList>
    </citation>
    <scope>NUCLEOTIDE SEQUENCE [LARGE SCALE GENOMIC DNA]</scope>
    <source>
        <strain evidence="3 4">JPY169</strain>
    </source>
</reference>
<accession>A0A7Y6K7C9</accession>
<dbReference type="GeneID" id="301105234"/>
<evidence type="ECO:0000313" key="3">
    <source>
        <dbReference type="EMBL" id="NUY04468.1"/>
    </source>
</evidence>
<comment type="caution">
    <text evidence="3">The sequence shown here is derived from an EMBL/GenBank/DDBJ whole genome shotgun (WGS) entry which is preliminary data.</text>
</comment>
<dbReference type="GO" id="GO:0003700">
    <property type="term" value="F:DNA-binding transcription factor activity"/>
    <property type="evidence" value="ECO:0007669"/>
    <property type="project" value="TreeGrafter"/>
</dbReference>
<sequence length="88" mass="9548">MRTLVKEFGLAVRDLRAARAWSQEQLAELAGLSRSYVSKVERGTVVASLDTIDRLARAFGLTAAELLAQQDARLQKPLAPLGESALPN</sequence>
<dbReference type="AlphaFoldDB" id="A0A7Y6K7C9"/>
<evidence type="ECO:0000259" key="2">
    <source>
        <dbReference type="PROSITE" id="PS50943"/>
    </source>
</evidence>
<dbReference type="InterPro" id="IPR010982">
    <property type="entry name" value="Lambda_DNA-bd_dom_sf"/>
</dbReference>
<feature type="domain" description="HTH cro/C1-type" evidence="2">
    <location>
        <begin position="12"/>
        <end position="66"/>
    </location>
</feature>
<dbReference type="Gene3D" id="1.10.260.40">
    <property type="entry name" value="lambda repressor-like DNA-binding domains"/>
    <property type="match status" value="1"/>
</dbReference>
<dbReference type="CDD" id="cd00093">
    <property type="entry name" value="HTH_XRE"/>
    <property type="match status" value="1"/>
</dbReference>